<dbReference type="Proteomes" id="UP000031419">
    <property type="component" value="Unassembled WGS sequence"/>
</dbReference>
<dbReference type="Gene3D" id="2.60.200.20">
    <property type="match status" value="1"/>
</dbReference>
<dbReference type="PANTHER" id="PTHR23308">
    <property type="entry name" value="NUCLEAR INHIBITOR OF PROTEIN PHOSPHATASE-1"/>
    <property type="match status" value="1"/>
</dbReference>
<dbReference type="InterPro" id="IPR050923">
    <property type="entry name" value="Cell_Proc_Reg/RNA_Proc"/>
</dbReference>
<evidence type="ECO:0000259" key="3">
    <source>
        <dbReference type="PROSITE" id="PS50006"/>
    </source>
</evidence>
<dbReference type="Pfam" id="PF00498">
    <property type="entry name" value="FHA"/>
    <property type="match status" value="1"/>
</dbReference>
<dbReference type="SUPFAM" id="SSF49879">
    <property type="entry name" value="SMAD/FHA domain"/>
    <property type="match status" value="1"/>
</dbReference>
<accession>A0A073B2K0</accession>
<gene>
    <name evidence="4" type="ORF">GU90_02525</name>
</gene>
<dbReference type="InterPro" id="IPR000253">
    <property type="entry name" value="FHA_dom"/>
</dbReference>
<dbReference type="InterPro" id="IPR008984">
    <property type="entry name" value="SMAD_FHA_dom_sf"/>
</dbReference>
<keyword evidence="1" id="KW-0597">Phosphoprotein</keyword>
<proteinExistence type="predicted"/>
<dbReference type="PROSITE" id="PS50006">
    <property type="entry name" value="FHA_DOMAIN"/>
    <property type="match status" value="1"/>
</dbReference>
<evidence type="ECO:0000313" key="5">
    <source>
        <dbReference type="Proteomes" id="UP000031419"/>
    </source>
</evidence>
<organism evidence="4 5">
    <name type="scientific">Saccharopolyspora rectivirgula</name>
    <dbReference type="NCBI Taxonomy" id="28042"/>
    <lineage>
        <taxon>Bacteria</taxon>
        <taxon>Bacillati</taxon>
        <taxon>Actinomycetota</taxon>
        <taxon>Actinomycetes</taxon>
        <taxon>Pseudonocardiales</taxon>
        <taxon>Pseudonocardiaceae</taxon>
        <taxon>Saccharopolyspora</taxon>
    </lineage>
</organism>
<evidence type="ECO:0000256" key="1">
    <source>
        <dbReference type="ARBA" id="ARBA00022553"/>
    </source>
</evidence>
<feature type="region of interest" description="Disordered" evidence="2">
    <location>
        <begin position="1"/>
        <end position="40"/>
    </location>
</feature>
<dbReference type="STRING" id="28042.GU90_02525"/>
<dbReference type="SMART" id="SM00240">
    <property type="entry name" value="FHA"/>
    <property type="match status" value="1"/>
</dbReference>
<protein>
    <recommendedName>
        <fullName evidence="3">FHA domain-containing protein</fullName>
    </recommendedName>
</protein>
<name>A0A073B2K0_9PSEU</name>
<sequence length="139" mass="15517">MEIRSRTGPSTAGQEATRPQFEFSAPSQVGPVVPTPRESAEDTAARLVVARGPEAGKQIVLAAERTTIGRDRNCELVIDDPTVSRFHAELYQWEGRYYLRDGDSLNGTYLNRRLVGEAELADGDEIWVGKARFYFRAGW</sequence>
<comment type="caution">
    <text evidence="4">The sequence shown here is derived from an EMBL/GenBank/DDBJ whole genome shotgun (WGS) entry which is preliminary data.</text>
</comment>
<dbReference type="CDD" id="cd00060">
    <property type="entry name" value="FHA"/>
    <property type="match status" value="1"/>
</dbReference>
<evidence type="ECO:0000313" key="4">
    <source>
        <dbReference type="EMBL" id="KEI45781.1"/>
    </source>
</evidence>
<keyword evidence="5" id="KW-1185">Reference proteome</keyword>
<feature type="domain" description="FHA" evidence="3">
    <location>
        <begin position="66"/>
        <end position="115"/>
    </location>
</feature>
<dbReference type="EMBL" id="JNVU01000009">
    <property type="protein sequence ID" value="KEI45781.1"/>
    <property type="molecule type" value="Genomic_DNA"/>
</dbReference>
<dbReference type="AlphaFoldDB" id="A0A073B2K0"/>
<reference evidence="4 5" key="1">
    <citation type="submission" date="2014-06" db="EMBL/GenBank/DDBJ databases">
        <title>Saccharopolyspora rectivirgula DSM-43113 Genome sequencing.</title>
        <authorList>
            <person name="Barrera C."/>
            <person name="Millon L."/>
            <person name="Rognon B."/>
            <person name="Zaugg C."/>
            <person name="Monod M."/>
        </authorList>
    </citation>
    <scope>NUCLEOTIDE SEQUENCE [LARGE SCALE GENOMIC DNA]</scope>
    <source>
        <strain evidence="4 5">DSM 43113</strain>
    </source>
</reference>
<dbReference type="eggNOG" id="COG1716">
    <property type="taxonomic scope" value="Bacteria"/>
</dbReference>
<evidence type="ECO:0000256" key="2">
    <source>
        <dbReference type="SAM" id="MobiDB-lite"/>
    </source>
</evidence>
<dbReference type="OrthoDB" id="3691759at2"/>